<evidence type="ECO:0000313" key="15">
    <source>
        <dbReference type="EMBL" id="TDQ80921.1"/>
    </source>
</evidence>
<dbReference type="InterPro" id="IPR024194">
    <property type="entry name" value="Ac/AlaTfrase_AlgI/DltB"/>
</dbReference>
<feature type="transmembrane region" description="Helical" evidence="14">
    <location>
        <begin position="150"/>
        <end position="172"/>
    </location>
</feature>
<evidence type="ECO:0000256" key="8">
    <source>
        <dbReference type="ARBA" id="ARBA00022841"/>
    </source>
</evidence>
<keyword evidence="8" id="KW-0016">Alginate biosynthesis</keyword>
<dbReference type="PIRSF" id="PIRSF500217">
    <property type="entry name" value="AlgI"/>
    <property type="match status" value="1"/>
</dbReference>
<name>A0A4R6WP91_9PROT</name>
<evidence type="ECO:0000256" key="4">
    <source>
        <dbReference type="ARBA" id="ARBA00016084"/>
    </source>
</evidence>
<dbReference type="GO" id="GO:0005886">
    <property type="term" value="C:plasma membrane"/>
    <property type="evidence" value="ECO:0007669"/>
    <property type="project" value="UniProtKB-SubCell"/>
</dbReference>
<evidence type="ECO:0000256" key="12">
    <source>
        <dbReference type="ARBA" id="ARBA00031030"/>
    </source>
</evidence>
<dbReference type="PANTHER" id="PTHR13285">
    <property type="entry name" value="ACYLTRANSFERASE"/>
    <property type="match status" value="1"/>
</dbReference>
<feature type="transmembrane region" description="Helical" evidence="14">
    <location>
        <begin position="117"/>
        <end position="138"/>
    </location>
</feature>
<evidence type="ECO:0000313" key="16">
    <source>
        <dbReference type="Proteomes" id="UP000295783"/>
    </source>
</evidence>
<evidence type="ECO:0000256" key="9">
    <source>
        <dbReference type="ARBA" id="ARBA00022989"/>
    </source>
</evidence>
<evidence type="ECO:0000256" key="1">
    <source>
        <dbReference type="ARBA" id="ARBA00004651"/>
    </source>
</evidence>
<feature type="transmembrane region" description="Helical" evidence="14">
    <location>
        <begin position="463"/>
        <end position="484"/>
    </location>
</feature>
<reference evidence="15 16" key="1">
    <citation type="submission" date="2019-03" db="EMBL/GenBank/DDBJ databases">
        <title>Genomic Encyclopedia of Type Strains, Phase III (KMG-III): the genomes of soil and plant-associated and newly described type strains.</title>
        <authorList>
            <person name="Whitman W."/>
        </authorList>
    </citation>
    <scope>NUCLEOTIDE SEQUENCE [LARGE SCALE GENOMIC DNA]</scope>
    <source>
        <strain evidence="15 16">CGMCC 1.7660</strain>
    </source>
</reference>
<proteinExistence type="inferred from homology"/>
<evidence type="ECO:0000256" key="10">
    <source>
        <dbReference type="ARBA" id="ARBA00023136"/>
    </source>
</evidence>
<keyword evidence="6 13" id="KW-0808">Transferase</keyword>
<feature type="transmembrane region" description="Helical" evidence="14">
    <location>
        <begin position="81"/>
        <end position="97"/>
    </location>
</feature>
<organism evidence="15 16">
    <name type="scientific">Dongia mobilis</name>
    <dbReference type="NCBI Taxonomy" id="578943"/>
    <lineage>
        <taxon>Bacteria</taxon>
        <taxon>Pseudomonadati</taxon>
        <taxon>Pseudomonadota</taxon>
        <taxon>Alphaproteobacteria</taxon>
        <taxon>Rhodospirillales</taxon>
        <taxon>Dongiaceae</taxon>
        <taxon>Dongia</taxon>
    </lineage>
</organism>
<dbReference type="PIRSF" id="PIRSF016636">
    <property type="entry name" value="AlgI_DltB"/>
    <property type="match status" value="1"/>
</dbReference>
<dbReference type="RefSeq" id="WP_133614257.1">
    <property type="nucleotide sequence ID" value="NZ_SNYW01000010.1"/>
</dbReference>
<keyword evidence="11 13" id="KW-0012">Acyltransferase</keyword>
<feature type="transmembrane region" description="Helical" evidence="14">
    <location>
        <begin position="317"/>
        <end position="340"/>
    </location>
</feature>
<sequence length="493" mass="54872">MLFNSFEFLLAFLPATLAIFFLLGRFAHRTIAIGFLSAASAFFYAWWNPVYVWLILGEVVFSFLIGRQLERRDHSAGSRRLILAMAVALILLVLGYFKYTQFLLGIFNDLAGSELSIGLIILPLGISFHTFQQIAYLVDAYQRRAQHYTFVDYCLFVTFFPQLIAGPIVHHYEALPQIRRDSIVRARGINLVVGLSIFGVGLFKKTVIADSLAQVASPVFNAAASGIEPTLAEAWLGALAYSLQLYFDFSAYSDMAIGLARMFNIRLPANFYSPYKAANIADFWRRWHMTLSRFLRDYLYIPLGGNRRGRVRQVTNLMITMLLGGLWHGAGWTFVLWGALHGAFLVIHRLWSGAGLRMPRSLAWATTMLAVLVAWVYFRAADLDAAHAMLGSMVGGNGLSLKTPNIDGLPADGIPIVAAAAIIAVAAPNVIEIFGRYGATLKLVTLGKRRLGRLESWLQWRPTLPWAVIIGLLATAGAVAILGWQSEFLYFQF</sequence>
<dbReference type="GO" id="GO:0016746">
    <property type="term" value="F:acyltransferase activity"/>
    <property type="evidence" value="ECO:0007669"/>
    <property type="project" value="UniProtKB-KW"/>
</dbReference>
<evidence type="ECO:0000256" key="2">
    <source>
        <dbReference type="ARBA" id="ARBA00005182"/>
    </source>
</evidence>
<keyword evidence="7 14" id="KW-0812">Transmembrane</keyword>
<comment type="similarity">
    <text evidence="3 13">Belongs to the membrane-bound acyltransferase family.</text>
</comment>
<gene>
    <name evidence="15" type="ORF">A8950_2790</name>
</gene>
<evidence type="ECO:0000256" key="7">
    <source>
        <dbReference type="ARBA" id="ARBA00022692"/>
    </source>
</evidence>
<dbReference type="GO" id="GO:0042121">
    <property type="term" value="P:alginic acid biosynthetic process"/>
    <property type="evidence" value="ECO:0007669"/>
    <property type="project" value="UniProtKB-KW"/>
</dbReference>
<keyword evidence="10 13" id="KW-0472">Membrane</keyword>
<dbReference type="OrthoDB" id="139172at2"/>
<keyword evidence="5 13" id="KW-1003">Cell membrane</keyword>
<keyword evidence="16" id="KW-1185">Reference proteome</keyword>
<dbReference type="AlphaFoldDB" id="A0A4R6WP91"/>
<evidence type="ECO:0000256" key="11">
    <source>
        <dbReference type="ARBA" id="ARBA00023315"/>
    </source>
</evidence>
<comment type="caution">
    <text evidence="15">The sequence shown here is derived from an EMBL/GenBank/DDBJ whole genome shotgun (WGS) entry which is preliminary data.</text>
</comment>
<evidence type="ECO:0000256" key="3">
    <source>
        <dbReference type="ARBA" id="ARBA00010323"/>
    </source>
</evidence>
<accession>A0A4R6WP91</accession>
<dbReference type="Pfam" id="PF03062">
    <property type="entry name" value="MBOAT"/>
    <property type="match status" value="1"/>
</dbReference>
<dbReference type="PANTHER" id="PTHR13285:SF23">
    <property type="entry name" value="TEICHOIC ACID D-ALANYLTRANSFERASE"/>
    <property type="match status" value="1"/>
</dbReference>
<evidence type="ECO:0000256" key="14">
    <source>
        <dbReference type="SAM" id="Phobius"/>
    </source>
</evidence>
<dbReference type="InterPro" id="IPR051085">
    <property type="entry name" value="MB_O-acyltransferase"/>
</dbReference>
<keyword evidence="9 14" id="KW-1133">Transmembrane helix</keyword>
<dbReference type="EMBL" id="SNYW01000010">
    <property type="protein sequence ID" value="TDQ80921.1"/>
    <property type="molecule type" value="Genomic_DNA"/>
</dbReference>
<feature type="transmembrane region" description="Helical" evidence="14">
    <location>
        <begin position="360"/>
        <end position="378"/>
    </location>
</feature>
<evidence type="ECO:0000256" key="5">
    <source>
        <dbReference type="ARBA" id="ARBA00022475"/>
    </source>
</evidence>
<protein>
    <recommendedName>
        <fullName evidence="4">Probable alginate O-acetylase AlgI</fullName>
    </recommendedName>
    <alternativeName>
        <fullName evidence="12">Alginate biosynthesis protein AlgI</fullName>
    </alternativeName>
</protein>
<feature type="transmembrane region" description="Helical" evidence="14">
    <location>
        <begin position="51"/>
        <end position="69"/>
    </location>
</feature>
<dbReference type="InterPro" id="IPR004299">
    <property type="entry name" value="MBOAT_fam"/>
</dbReference>
<evidence type="ECO:0000256" key="6">
    <source>
        <dbReference type="ARBA" id="ARBA00022679"/>
    </source>
</evidence>
<evidence type="ECO:0000256" key="13">
    <source>
        <dbReference type="PIRNR" id="PIRNR016636"/>
    </source>
</evidence>
<dbReference type="InterPro" id="IPR028362">
    <property type="entry name" value="AlgI"/>
</dbReference>
<comment type="pathway">
    <text evidence="2">Glycan biosynthesis; alginate biosynthesis.</text>
</comment>
<dbReference type="Proteomes" id="UP000295783">
    <property type="component" value="Unassembled WGS sequence"/>
</dbReference>
<comment type="subcellular location">
    <subcellularLocation>
        <location evidence="1">Cell membrane</location>
        <topology evidence="1">Multi-pass membrane protein</topology>
    </subcellularLocation>
</comment>